<name>A0A0P6CG66_9CRUS</name>
<organism evidence="1 2">
    <name type="scientific">Daphnia magna</name>
    <dbReference type="NCBI Taxonomy" id="35525"/>
    <lineage>
        <taxon>Eukaryota</taxon>
        <taxon>Metazoa</taxon>
        <taxon>Ecdysozoa</taxon>
        <taxon>Arthropoda</taxon>
        <taxon>Crustacea</taxon>
        <taxon>Branchiopoda</taxon>
        <taxon>Diplostraca</taxon>
        <taxon>Cladocera</taxon>
        <taxon>Anomopoda</taxon>
        <taxon>Daphniidae</taxon>
        <taxon>Daphnia</taxon>
    </lineage>
</organism>
<reference evidence="1 2" key="1">
    <citation type="submission" date="2016-03" db="EMBL/GenBank/DDBJ databases">
        <title>EvidentialGene: Evidence-directed Construction of Genes on Genomes.</title>
        <authorList>
            <person name="Gilbert D.G."/>
            <person name="Choi J.-H."/>
            <person name="Mockaitis K."/>
            <person name="Colbourne J."/>
            <person name="Pfrender M."/>
        </authorList>
    </citation>
    <scope>NUCLEOTIDE SEQUENCE [LARGE SCALE GENOMIC DNA]</scope>
    <source>
        <strain evidence="1 2">Xinb3</strain>
        <tissue evidence="1">Complete organism</tissue>
    </source>
</reference>
<keyword evidence="2" id="KW-1185">Reference proteome</keyword>
<accession>A0A0P6CG66</accession>
<dbReference type="AlphaFoldDB" id="A0A0P6CG66"/>
<gene>
    <name evidence="1" type="ORF">APZ42_011403</name>
</gene>
<dbReference type="Proteomes" id="UP000076858">
    <property type="component" value="Unassembled WGS sequence"/>
</dbReference>
<evidence type="ECO:0000313" key="2">
    <source>
        <dbReference type="Proteomes" id="UP000076858"/>
    </source>
</evidence>
<comment type="caution">
    <text evidence="1">The sequence shown here is derived from an EMBL/GenBank/DDBJ whole genome shotgun (WGS) entry which is preliminary data.</text>
</comment>
<protein>
    <submittedName>
        <fullName evidence="1">Uncharacterized protein</fullName>
    </submittedName>
</protein>
<evidence type="ECO:0000313" key="1">
    <source>
        <dbReference type="EMBL" id="KZS21451.1"/>
    </source>
</evidence>
<dbReference type="EMBL" id="LRGB01000024">
    <property type="protein sequence ID" value="KZS21451.1"/>
    <property type="molecule type" value="Genomic_DNA"/>
</dbReference>
<proteinExistence type="predicted"/>
<sequence length="73" mass="8242">MRSIKNRQTVMIKSPCPLAPDAPTGPRSPCCKIRNQTAPPILGLFKRTRVPNFLYYNILSSPHATNSYFLHTL</sequence>